<dbReference type="EMBL" id="BAEQ01000016">
    <property type="protein sequence ID" value="GAC27889.1"/>
    <property type="molecule type" value="Genomic_DNA"/>
</dbReference>
<keyword evidence="3" id="KW-1185">Reference proteome</keyword>
<accession>K6Y532</accession>
<evidence type="ECO:0000313" key="3">
    <source>
        <dbReference type="Proteomes" id="UP000006251"/>
    </source>
</evidence>
<comment type="caution">
    <text evidence="2">The sequence shown here is derived from an EMBL/GenBank/DDBJ whole genome shotgun (WGS) entry which is preliminary data.</text>
</comment>
<proteinExistence type="predicted"/>
<sequence>MKQHKRLQCMHSKHTENGRNNHQKQGKLLKVTKYEGLLK</sequence>
<gene>
    <name evidence="2" type="ORF">GPAL_1010</name>
</gene>
<dbReference type="AlphaFoldDB" id="K6Y532"/>
<feature type="region of interest" description="Disordered" evidence="1">
    <location>
        <begin position="1"/>
        <end position="39"/>
    </location>
</feature>
<organism evidence="2 3">
    <name type="scientific">Brumicola pallidula DSM 14239 = ACAM 615</name>
    <dbReference type="NCBI Taxonomy" id="1121922"/>
    <lineage>
        <taxon>Bacteria</taxon>
        <taxon>Pseudomonadati</taxon>
        <taxon>Pseudomonadota</taxon>
        <taxon>Gammaproteobacteria</taxon>
        <taxon>Alteromonadales</taxon>
        <taxon>Alteromonadaceae</taxon>
        <taxon>Brumicola</taxon>
    </lineage>
</organism>
<name>K6Y532_9ALTE</name>
<reference evidence="3" key="1">
    <citation type="journal article" date="2014" name="Environ. Microbiol.">
        <title>Comparative genomics of the marine bacterial genus Glaciecola reveals the high degree of genomic diversity and genomic characteristic for cold adaptation.</title>
        <authorList>
            <person name="Qin Q.L."/>
            <person name="Xie B.B."/>
            <person name="Yu Y."/>
            <person name="Shu Y.L."/>
            <person name="Rong J.C."/>
            <person name="Zhang Y.J."/>
            <person name="Zhao D.L."/>
            <person name="Chen X.L."/>
            <person name="Zhang X.Y."/>
            <person name="Chen B."/>
            <person name="Zhou B.C."/>
            <person name="Zhang Y.Z."/>
        </authorList>
    </citation>
    <scope>NUCLEOTIDE SEQUENCE [LARGE SCALE GENOMIC DNA]</scope>
    <source>
        <strain evidence="3">ACAM 615</strain>
    </source>
</reference>
<feature type="compositionally biased region" description="Basic residues" evidence="1">
    <location>
        <begin position="1"/>
        <end position="12"/>
    </location>
</feature>
<dbReference type="Proteomes" id="UP000006251">
    <property type="component" value="Unassembled WGS sequence"/>
</dbReference>
<evidence type="ECO:0000313" key="2">
    <source>
        <dbReference type="EMBL" id="GAC27889.1"/>
    </source>
</evidence>
<protein>
    <submittedName>
        <fullName evidence="2">Uncharacterized protein</fullName>
    </submittedName>
</protein>
<evidence type="ECO:0000256" key="1">
    <source>
        <dbReference type="SAM" id="MobiDB-lite"/>
    </source>
</evidence>